<reference evidence="7" key="1">
    <citation type="journal article" date="2020" name="mSystems">
        <title>Genome- and Community-Level Interaction Insights into Carbon Utilization and Element Cycling Functions of Hydrothermarchaeota in Hydrothermal Sediment.</title>
        <authorList>
            <person name="Zhou Z."/>
            <person name="Liu Y."/>
            <person name="Xu W."/>
            <person name="Pan J."/>
            <person name="Luo Z.H."/>
            <person name="Li M."/>
        </authorList>
    </citation>
    <scope>NUCLEOTIDE SEQUENCE</scope>
    <source>
        <strain evidence="7">SpSt-1183</strain>
    </source>
</reference>
<comment type="caution">
    <text evidence="7">The sequence shown here is derived from an EMBL/GenBank/DDBJ whole genome shotgun (WGS) entry which is preliminary data.</text>
</comment>
<dbReference type="Proteomes" id="UP000885648">
    <property type="component" value="Unassembled WGS sequence"/>
</dbReference>
<evidence type="ECO:0000256" key="5">
    <source>
        <dbReference type="ARBA" id="ARBA00023136"/>
    </source>
</evidence>
<evidence type="ECO:0000256" key="1">
    <source>
        <dbReference type="ARBA" id="ARBA00004651"/>
    </source>
</evidence>
<keyword evidence="3 6" id="KW-0812">Transmembrane</keyword>
<keyword evidence="2" id="KW-1003">Cell membrane</keyword>
<feature type="transmembrane region" description="Helical" evidence="6">
    <location>
        <begin position="32"/>
        <end position="50"/>
    </location>
</feature>
<dbReference type="AlphaFoldDB" id="A0A831PPB3"/>
<evidence type="ECO:0000256" key="3">
    <source>
        <dbReference type="ARBA" id="ARBA00022692"/>
    </source>
</evidence>
<dbReference type="PIRSF" id="PIRSF019239">
    <property type="entry name" value="MrpE"/>
    <property type="match status" value="1"/>
</dbReference>
<dbReference type="Pfam" id="PF01899">
    <property type="entry name" value="MNHE"/>
    <property type="match status" value="1"/>
</dbReference>
<accession>A0A831PPB3</accession>
<evidence type="ECO:0000256" key="2">
    <source>
        <dbReference type="ARBA" id="ARBA00022475"/>
    </source>
</evidence>
<dbReference type="InterPro" id="IPR002758">
    <property type="entry name" value="Cation_antiport_E"/>
</dbReference>
<comment type="subcellular location">
    <subcellularLocation>
        <location evidence="1">Cell membrane</location>
        <topology evidence="1">Multi-pass membrane protein</topology>
    </subcellularLocation>
</comment>
<dbReference type="GO" id="GO:0005886">
    <property type="term" value="C:plasma membrane"/>
    <property type="evidence" value="ECO:0007669"/>
    <property type="project" value="UniProtKB-SubCell"/>
</dbReference>
<feature type="transmembrane region" description="Helical" evidence="6">
    <location>
        <begin position="62"/>
        <end position="79"/>
    </location>
</feature>
<protein>
    <submittedName>
        <fullName evidence="7">Cation:proton antiporter</fullName>
    </submittedName>
</protein>
<dbReference type="PANTHER" id="PTHR34584">
    <property type="entry name" value="NA(+)/H(+) ANTIPORTER SUBUNIT E1"/>
    <property type="match status" value="1"/>
</dbReference>
<evidence type="ECO:0000313" key="7">
    <source>
        <dbReference type="EMBL" id="HDS63754.1"/>
    </source>
</evidence>
<dbReference type="GO" id="GO:0008324">
    <property type="term" value="F:monoatomic cation transmembrane transporter activity"/>
    <property type="evidence" value="ECO:0007669"/>
    <property type="project" value="InterPro"/>
</dbReference>
<dbReference type="EMBL" id="DSBY01000261">
    <property type="protein sequence ID" value="HDS63754.1"/>
    <property type="molecule type" value="Genomic_DNA"/>
</dbReference>
<evidence type="ECO:0000256" key="6">
    <source>
        <dbReference type="SAM" id="Phobius"/>
    </source>
</evidence>
<proteinExistence type="predicted"/>
<name>A0A831PPB3_9EURY</name>
<evidence type="ECO:0000256" key="4">
    <source>
        <dbReference type="ARBA" id="ARBA00022989"/>
    </source>
</evidence>
<gene>
    <name evidence="7" type="ORF">ENN52_06495</name>
</gene>
<keyword evidence="5 6" id="KW-0472">Membrane</keyword>
<organism evidence="7">
    <name type="scientific">Methanofollis liminatans</name>
    <dbReference type="NCBI Taxonomy" id="2201"/>
    <lineage>
        <taxon>Archaea</taxon>
        <taxon>Methanobacteriati</taxon>
        <taxon>Methanobacteriota</taxon>
        <taxon>Stenosarchaea group</taxon>
        <taxon>Methanomicrobia</taxon>
        <taxon>Methanomicrobiales</taxon>
        <taxon>Methanomicrobiaceae</taxon>
        <taxon>Methanofollis</taxon>
    </lineage>
</organism>
<dbReference type="PANTHER" id="PTHR34584:SF1">
    <property type="entry name" value="NA(+)_H(+) ANTIPORTER SUBUNIT E1"/>
    <property type="match status" value="1"/>
</dbReference>
<keyword evidence="4 6" id="KW-1133">Transmembrane helix</keyword>
<sequence length="174" mass="19212">MRFLLTALSAFALWLLLTAGTGEIILWSTPELLAGGLLALLTGAMARSFFCRKGDYRMANPIRWIVLAAYLIGPFFFELTKANLDVAYRVITGKIRPGIVRISPGLSKDLSVLMLANSITLTPGTLTVDVDEESGDLFVHMIHIDPGIEKQAVVGPQDVPSFYRFADWIRRIAE</sequence>